<organism evidence="1 2">
    <name type="scientific">Portunus trituberculatus</name>
    <name type="common">Swimming crab</name>
    <name type="synonym">Neptunus trituberculatus</name>
    <dbReference type="NCBI Taxonomy" id="210409"/>
    <lineage>
        <taxon>Eukaryota</taxon>
        <taxon>Metazoa</taxon>
        <taxon>Ecdysozoa</taxon>
        <taxon>Arthropoda</taxon>
        <taxon>Crustacea</taxon>
        <taxon>Multicrustacea</taxon>
        <taxon>Malacostraca</taxon>
        <taxon>Eumalacostraca</taxon>
        <taxon>Eucarida</taxon>
        <taxon>Decapoda</taxon>
        <taxon>Pleocyemata</taxon>
        <taxon>Brachyura</taxon>
        <taxon>Eubrachyura</taxon>
        <taxon>Portunoidea</taxon>
        <taxon>Portunidae</taxon>
        <taxon>Portuninae</taxon>
        <taxon>Portunus</taxon>
    </lineage>
</organism>
<dbReference type="EMBL" id="VSRR010021394">
    <property type="protein sequence ID" value="MPC63898.1"/>
    <property type="molecule type" value="Genomic_DNA"/>
</dbReference>
<accession>A0A5B7H451</accession>
<keyword evidence="2" id="KW-1185">Reference proteome</keyword>
<sequence length="66" mass="8020">MCREVERCTIWFHRRLYRGRKERILCSVLLNEKRVNRRSYHDLVSSSSDEDELFIDALAHNKKALR</sequence>
<evidence type="ECO:0000313" key="2">
    <source>
        <dbReference type="Proteomes" id="UP000324222"/>
    </source>
</evidence>
<gene>
    <name evidence="1" type="ORF">E2C01_058006</name>
</gene>
<reference evidence="1 2" key="1">
    <citation type="submission" date="2019-05" db="EMBL/GenBank/DDBJ databases">
        <title>Another draft genome of Portunus trituberculatus and its Hox gene families provides insights of decapod evolution.</title>
        <authorList>
            <person name="Jeong J.-H."/>
            <person name="Song I."/>
            <person name="Kim S."/>
            <person name="Choi T."/>
            <person name="Kim D."/>
            <person name="Ryu S."/>
            <person name="Kim W."/>
        </authorList>
    </citation>
    <scope>NUCLEOTIDE SEQUENCE [LARGE SCALE GENOMIC DNA]</scope>
    <source>
        <tissue evidence="1">Muscle</tissue>
    </source>
</reference>
<comment type="caution">
    <text evidence="1">The sequence shown here is derived from an EMBL/GenBank/DDBJ whole genome shotgun (WGS) entry which is preliminary data.</text>
</comment>
<name>A0A5B7H451_PORTR</name>
<dbReference type="Proteomes" id="UP000324222">
    <property type="component" value="Unassembled WGS sequence"/>
</dbReference>
<proteinExistence type="predicted"/>
<protein>
    <submittedName>
        <fullName evidence="1">Uncharacterized protein</fullName>
    </submittedName>
</protein>
<evidence type="ECO:0000313" key="1">
    <source>
        <dbReference type="EMBL" id="MPC63898.1"/>
    </source>
</evidence>
<dbReference type="AlphaFoldDB" id="A0A5B7H451"/>